<dbReference type="Gene3D" id="3.10.540.10">
    <property type="entry name" value="duf1285 like domain"/>
    <property type="match status" value="1"/>
</dbReference>
<feature type="domain" description="DUF1285" evidence="1">
    <location>
        <begin position="25"/>
        <end position="78"/>
    </location>
</feature>
<dbReference type="HOGENOM" id="CLU_127132_0_0_6"/>
<accession>B0TPZ4</accession>
<dbReference type="eggNOG" id="COG3816">
    <property type="taxonomic scope" value="Bacteria"/>
</dbReference>
<dbReference type="KEGG" id="shl:Shal_1707"/>
<dbReference type="RefSeq" id="WP_012276810.1">
    <property type="nucleotide sequence ID" value="NC_010334.1"/>
</dbReference>
<sequence>MTPKDIHSTDAIDAISSLTQGAPLCAEQAIFEINENGEWFYRGETLPVKFCKLFSTILNRVDGEYFLITPVEKLRVTVAKQALIIVDYQPYDEAGFWLKTSINSEHSIKDFEPFFVDEDCISLTLERGVEARLNRACYYRFIDAFIV</sequence>
<gene>
    <name evidence="2" type="ordered locus">Shal_1707</name>
</gene>
<evidence type="ECO:0000313" key="2">
    <source>
        <dbReference type="EMBL" id="ABZ76273.1"/>
    </source>
</evidence>
<dbReference type="AlphaFoldDB" id="B0TPZ4"/>
<reference evidence="2" key="1">
    <citation type="submission" date="2008-01" db="EMBL/GenBank/DDBJ databases">
        <title>Complete sequence of Shewanella halifaxensis HAW-EB4.</title>
        <authorList>
            <consortium name="US DOE Joint Genome Institute"/>
            <person name="Copeland A."/>
            <person name="Lucas S."/>
            <person name="Lapidus A."/>
            <person name="Glavina del Rio T."/>
            <person name="Dalin E."/>
            <person name="Tice H."/>
            <person name="Bruce D."/>
            <person name="Goodwin L."/>
            <person name="Pitluck S."/>
            <person name="Sims D."/>
            <person name="Brettin T."/>
            <person name="Detter J.C."/>
            <person name="Han C."/>
            <person name="Kuske C.R."/>
            <person name="Schmutz J."/>
            <person name="Larimer F."/>
            <person name="Land M."/>
            <person name="Hauser L."/>
            <person name="Kyrpides N."/>
            <person name="Kim E."/>
            <person name="Zhao J.-S."/>
            <person name="Richardson P."/>
        </authorList>
    </citation>
    <scope>NUCLEOTIDE SEQUENCE [LARGE SCALE GENOMIC DNA]</scope>
    <source>
        <strain evidence="2">HAW-EB4</strain>
    </source>
</reference>
<proteinExistence type="predicted"/>
<dbReference type="STRING" id="458817.Shal_1707"/>
<dbReference type="Proteomes" id="UP000001317">
    <property type="component" value="Chromosome"/>
</dbReference>
<organism evidence="2 3">
    <name type="scientific">Shewanella halifaxensis (strain HAW-EB4)</name>
    <dbReference type="NCBI Taxonomy" id="458817"/>
    <lineage>
        <taxon>Bacteria</taxon>
        <taxon>Pseudomonadati</taxon>
        <taxon>Pseudomonadota</taxon>
        <taxon>Gammaproteobacteria</taxon>
        <taxon>Alteromonadales</taxon>
        <taxon>Shewanellaceae</taxon>
        <taxon>Shewanella</taxon>
    </lineage>
</organism>
<keyword evidence="3" id="KW-1185">Reference proteome</keyword>
<name>B0TPZ4_SHEHH</name>
<dbReference type="InterPro" id="IPR023361">
    <property type="entry name" value="DUF1285_beta_roll_sf"/>
</dbReference>
<dbReference type="OrthoDB" id="3078366at2"/>
<dbReference type="Pfam" id="PF06938">
    <property type="entry name" value="DUF1285_N"/>
    <property type="match status" value="1"/>
</dbReference>
<dbReference type="InterPro" id="IPR048341">
    <property type="entry name" value="DUF1285_N"/>
</dbReference>
<dbReference type="EMBL" id="CP000931">
    <property type="protein sequence ID" value="ABZ76273.1"/>
    <property type="molecule type" value="Genomic_DNA"/>
</dbReference>
<evidence type="ECO:0000259" key="1">
    <source>
        <dbReference type="Pfam" id="PF06938"/>
    </source>
</evidence>
<evidence type="ECO:0000313" key="3">
    <source>
        <dbReference type="Proteomes" id="UP000001317"/>
    </source>
</evidence>
<protein>
    <recommendedName>
        <fullName evidence="1">DUF1285 domain-containing protein</fullName>
    </recommendedName>
</protein>
<dbReference type="Gene3D" id="2.30.270.10">
    <property type="entry name" value="duf1285 protein"/>
    <property type="match status" value="1"/>
</dbReference>